<name>A0A0P1F7X4_9RHOB</name>
<keyword evidence="2" id="KW-1185">Reference proteome</keyword>
<dbReference type="OrthoDB" id="8335492at2"/>
<organism evidence="1 2">
    <name type="scientific">Shimia marina</name>
    <dbReference type="NCBI Taxonomy" id="321267"/>
    <lineage>
        <taxon>Bacteria</taxon>
        <taxon>Pseudomonadati</taxon>
        <taxon>Pseudomonadota</taxon>
        <taxon>Alphaproteobacteria</taxon>
        <taxon>Rhodobacterales</taxon>
        <taxon>Roseobacteraceae</taxon>
    </lineage>
</organism>
<dbReference type="AlphaFoldDB" id="A0A0P1F7X4"/>
<dbReference type="Proteomes" id="UP000054823">
    <property type="component" value="Unassembled WGS sequence"/>
</dbReference>
<dbReference type="STRING" id="321267.SHM7688_00213"/>
<gene>
    <name evidence="1" type="ORF">SHM7688_00213</name>
</gene>
<proteinExistence type="predicted"/>
<reference evidence="1 2" key="1">
    <citation type="submission" date="2015-09" db="EMBL/GenBank/DDBJ databases">
        <authorList>
            <consortium name="Swine Surveillance"/>
        </authorList>
    </citation>
    <scope>NUCLEOTIDE SEQUENCE [LARGE SCALE GENOMIC DNA]</scope>
    <source>
        <strain evidence="1 2">CECT 7688</strain>
    </source>
</reference>
<dbReference type="EMBL" id="CYPW01000002">
    <property type="protein sequence ID" value="CUH50784.1"/>
    <property type="molecule type" value="Genomic_DNA"/>
</dbReference>
<evidence type="ECO:0000313" key="2">
    <source>
        <dbReference type="Proteomes" id="UP000054823"/>
    </source>
</evidence>
<accession>A0A0P1F7X4</accession>
<protein>
    <submittedName>
        <fullName evidence="1">Asparagine synthase (Glutamine-hydrolyzing)</fullName>
    </submittedName>
</protein>
<dbReference type="RefSeq" id="WP_058238177.1">
    <property type="nucleotide sequence ID" value="NZ_CYPW01000002.1"/>
</dbReference>
<dbReference type="SUPFAM" id="SSF52402">
    <property type="entry name" value="Adenine nucleotide alpha hydrolases-like"/>
    <property type="match status" value="1"/>
</dbReference>
<evidence type="ECO:0000313" key="1">
    <source>
        <dbReference type="EMBL" id="CUH50784.1"/>
    </source>
</evidence>
<sequence length="515" mass="58036">MSENTLVAQTICTREGHDFAKIFKFQFVLSKTPPETSESWRAYKVSDWTLQACPSLRVTPVLDSVGDLVGWFLGIGITAAGDAITQSLPLPAQQNADDFFDKAQDVIHGIAGRFAIILATPEKQRMYFDAALDQSVVYNADAGLIASSATLAAFGDLQTNPLFDRDAILNGHNYYAFEHTSDPRVERAFPNHYLDLKTFALPRVWPLAETPFDIMRARRNGLISRMERRLRQIMHGLLRNFDCCLPISGGHDSRLLLSYGKGELHNLSTAFSHATNHNTLVDSLIAANICKIFDVPHQVINVFGEEHKKQLERRKNMRRFNEFALRTGFEGGTRDRRAGLANALAPKHEVLIRGNLVGILSAQQYGRHLLDAPFNLNFALARLRIQDSWSEEDLNRWSARYLRWLNTLPKAAHSRAYDLAFLELVQPHALGALLNGSTNAYHVNPFNDRTLLHGSMRLRPRYRLSRKAIDTMQQNAAPELSVVPFTSDTKHVVMKALGKSPPWEDLKDLDILQQS</sequence>